<keyword evidence="3" id="KW-1185">Reference proteome</keyword>
<evidence type="ECO:0000259" key="1">
    <source>
        <dbReference type="Pfam" id="PF26215"/>
    </source>
</evidence>
<dbReference type="PANTHER" id="PTHR21301">
    <property type="entry name" value="REVERSE TRANSCRIPTASE"/>
    <property type="match status" value="1"/>
</dbReference>
<dbReference type="Proteomes" id="UP001176940">
    <property type="component" value="Unassembled WGS sequence"/>
</dbReference>
<dbReference type="PANTHER" id="PTHR21301:SF13">
    <property type="match status" value="1"/>
</dbReference>
<dbReference type="Pfam" id="PF26215">
    <property type="entry name" value="HTH_animal"/>
    <property type="match status" value="1"/>
</dbReference>
<reference evidence="2" key="1">
    <citation type="submission" date="2023-07" db="EMBL/GenBank/DDBJ databases">
        <authorList>
            <person name="Stuckert A."/>
        </authorList>
    </citation>
    <scope>NUCLEOTIDE SEQUENCE</scope>
</reference>
<name>A0ABN9LQD0_9NEOB</name>
<dbReference type="EMBL" id="CAUEEQ010023161">
    <property type="protein sequence ID" value="CAJ0944899.1"/>
    <property type="molecule type" value="Genomic_DNA"/>
</dbReference>
<dbReference type="InterPro" id="IPR058912">
    <property type="entry name" value="HTH_animal"/>
</dbReference>
<dbReference type="CDD" id="cd10442">
    <property type="entry name" value="GIY-YIG_PLEs"/>
    <property type="match status" value="1"/>
</dbReference>
<protein>
    <recommendedName>
        <fullName evidence="1">Helix-turn-helix domain-containing protein</fullName>
    </recommendedName>
</protein>
<accession>A0ABN9LQD0</accession>
<evidence type="ECO:0000313" key="3">
    <source>
        <dbReference type="Proteomes" id="UP001176940"/>
    </source>
</evidence>
<sequence>MTDCPAEFEVRPEVSYSYGVQATDYVPQFLLVIAYVVVAVFCTGDSCSNKMDYKAKEKVWLDQIEQACGEEEQSTLRILEELYAEHHTPINGKIPPSIRPKSKKFPPLSSCANVDLFVQMVTKDLMDIPRSITKDNLSRRERDCLQKLQQLPDVEFKPADKGGNIVVWPRSMYEKEVYRQLNDKVCYKKLTYNPLSTFRTQLQSIIDRAAEMEVITKELATALVVNEPTIPTLYLLPKVHKNSTVPPGRPIISGGGNFLEHVGRWIDSILQPCVESLPSFIKDTGAFLKLIDGIELDPGGPSSYSSKERLWGAAFAPSYANLFLGLWERDLSLSDPASSVDRVLLWTRYIDHVFMIWQGSTFSLQEFMSSLNDNSINIHITYHHDSHSVEFLDVLIKRDNANLLQTDIHRKSTSTNSLLHASSAHPRHVVQSVPTGQFLRLRRICSDTKDFERQADDLKKRFFQRGYSHRMVKKAYNRARYSSRHDLMYKSNAKLSDGKIRFVTDYHNQFPAVRAVLTKSWPILRMDPILSKYLPSRPTITTRRSRNLRDLLVHSHYVGNTKTTFLDQYPRKLGCTPCGHCVACPNVEKCNSFFNSERSRNFDIRKSINCTSRNVIYFATCPCGLIYIGLTTRPFKIRIREHVLGITAAAGILDPSGLKTIPRHFFLHHNCDATLLKIRGIDTIETNIRGGKISQHLAQLESRWIWRLGTLHPKGLNEQISFVPFL</sequence>
<gene>
    <name evidence="2" type="ORF">RIMI_LOCUS10625842</name>
</gene>
<proteinExistence type="predicted"/>
<organism evidence="2 3">
    <name type="scientific">Ranitomeya imitator</name>
    <name type="common">mimic poison frog</name>
    <dbReference type="NCBI Taxonomy" id="111125"/>
    <lineage>
        <taxon>Eukaryota</taxon>
        <taxon>Metazoa</taxon>
        <taxon>Chordata</taxon>
        <taxon>Craniata</taxon>
        <taxon>Vertebrata</taxon>
        <taxon>Euteleostomi</taxon>
        <taxon>Amphibia</taxon>
        <taxon>Batrachia</taxon>
        <taxon>Anura</taxon>
        <taxon>Neobatrachia</taxon>
        <taxon>Hyloidea</taxon>
        <taxon>Dendrobatidae</taxon>
        <taxon>Dendrobatinae</taxon>
        <taxon>Ranitomeya</taxon>
    </lineage>
</organism>
<feature type="domain" description="Helix-turn-helix" evidence="1">
    <location>
        <begin position="418"/>
        <end position="475"/>
    </location>
</feature>
<comment type="caution">
    <text evidence="2">The sequence shown here is derived from an EMBL/GenBank/DDBJ whole genome shotgun (WGS) entry which is preliminary data.</text>
</comment>
<evidence type="ECO:0000313" key="2">
    <source>
        <dbReference type="EMBL" id="CAJ0944899.1"/>
    </source>
</evidence>